<protein>
    <submittedName>
        <fullName evidence="1">Uncharacterized protein</fullName>
    </submittedName>
</protein>
<dbReference type="AlphaFoldDB" id="A0A2P2R3S3"/>
<organism evidence="1">
    <name type="scientific">Rhizophora mucronata</name>
    <name type="common">Asiatic mangrove</name>
    <dbReference type="NCBI Taxonomy" id="61149"/>
    <lineage>
        <taxon>Eukaryota</taxon>
        <taxon>Viridiplantae</taxon>
        <taxon>Streptophyta</taxon>
        <taxon>Embryophyta</taxon>
        <taxon>Tracheophyta</taxon>
        <taxon>Spermatophyta</taxon>
        <taxon>Magnoliopsida</taxon>
        <taxon>eudicotyledons</taxon>
        <taxon>Gunneridae</taxon>
        <taxon>Pentapetalae</taxon>
        <taxon>rosids</taxon>
        <taxon>fabids</taxon>
        <taxon>Malpighiales</taxon>
        <taxon>Rhizophoraceae</taxon>
        <taxon>Rhizophora</taxon>
    </lineage>
</organism>
<accession>A0A2P2R3S3</accession>
<proteinExistence type="predicted"/>
<reference evidence="1" key="1">
    <citation type="submission" date="2018-02" db="EMBL/GenBank/DDBJ databases">
        <title>Rhizophora mucronata_Transcriptome.</title>
        <authorList>
            <person name="Meera S.P."/>
            <person name="Sreeshan A."/>
            <person name="Augustine A."/>
        </authorList>
    </citation>
    <scope>NUCLEOTIDE SEQUENCE</scope>
    <source>
        <tissue evidence="1">Leaf</tissue>
    </source>
</reference>
<evidence type="ECO:0000313" key="1">
    <source>
        <dbReference type="EMBL" id="MBX73865.1"/>
    </source>
</evidence>
<sequence length="44" mass="5164">MTCLRSIKTTSFPISRHNTETGSIKLKKCETNTQRKRYHTQLPK</sequence>
<dbReference type="EMBL" id="GGEC01093381">
    <property type="protein sequence ID" value="MBX73865.1"/>
    <property type="molecule type" value="Transcribed_RNA"/>
</dbReference>
<name>A0A2P2R3S3_RHIMU</name>